<evidence type="ECO:0000259" key="4">
    <source>
        <dbReference type="PROSITE" id="PS50887"/>
    </source>
</evidence>
<protein>
    <recommendedName>
        <fullName evidence="1">diguanylate cyclase</fullName>
        <ecNumber evidence="1">2.7.7.65</ecNumber>
    </recommendedName>
</protein>
<feature type="domain" description="GGDEF" evidence="4">
    <location>
        <begin position="149"/>
        <end position="278"/>
    </location>
</feature>
<feature type="transmembrane region" description="Helical" evidence="3">
    <location>
        <begin position="15"/>
        <end position="37"/>
    </location>
</feature>
<dbReference type="EC" id="2.7.7.65" evidence="1"/>
<gene>
    <name evidence="5" type="primary">ydaM</name>
    <name evidence="5" type="ORF">ROA7023_03585</name>
</gene>
<proteinExistence type="predicted"/>
<dbReference type="AlphaFoldDB" id="A0A1Y5TTL7"/>
<dbReference type="Proteomes" id="UP000193900">
    <property type="component" value="Unassembled WGS sequence"/>
</dbReference>
<dbReference type="CDD" id="cd01949">
    <property type="entry name" value="GGDEF"/>
    <property type="match status" value="1"/>
</dbReference>
<dbReference type="EMBL" id="FWFZ01000026">
    <property type="protein sequence ID" value="SLN72241.1"/>
    <property type="molecule type" value="Genomic_DNA"/>
</dbReference>
<dbReference type="GO" id="GO:0052621">
    <property type="term" value="F:diguanylate cyclase activity"/>
    <property type="evidence" value="ECO:0007669"/>
    <property type="project" value="UniProtKB-EC"/>
</dbReference>
<dbReference type="Gene3D" id="3.30.70.270">
    <property type="match status" value="1"/>
</dbReference>
<reference evidence="5 6" key="1">
    <citation type="submission" date="2017-03" db="EMBL/GenBank/DDBJ databases">
        <authorList>
            <person name="Afonso C.L."/>
            <person name="Miller P.J."/>
            <person name="Scott M.A."/>
            <person name="Spackman E."/>
            <person name="Goraichik I."/>
            <person name="Dimitrov K.M."/>
            <person name="Suarez D.L."/>
            <person name="Swayne D.E."/>
        </authorList>
    </citation>
    <scope>NUCLEOTIDE SEQUENCE [LARGE SCALE GENOMIC DNA]</scope>
    <source>
        <strain evidence="5 6">CECT 7023</strain>
    </source>
</reference>
<organism evidence="5 6">
    <name type="scientific">Roseisalinus antarcticus</name>
    <dbReference type="NCBI Taxonomy" id="254357"/>
    <lineage>
        <taxon>Bacteria</taxon>
        <taxon>Pseudomonadati</taxon>
        <taxon>Pseudomonadota</taxon>
        <taxon>Alphaproteobacteria</taxon>
        <taxon>Rhodobacterales</taxon>
        <taxon>Roseobacteraceae</taxon>
        <taxon>Roseisalinus</taxon>
    </lineage>
</organism>
<dbReference type="RefSeq" id="WP_085880358.1">
    <property type="nucleotide sequence ID" value="NZ_FWFZ01000026.1"/>
</dbReference>
<dbReference type="InterPro" id="IPR050469">
    <property type="entry name" value="Diguanylate_Cyclase"/>
</dbReference>
<sequence>MTLYRFLSRFLPASYLAKLFLVVFVGFAVPLAGLVLYSVGSGANVDRSLLGVLFAASCAGMVLVLLGLRAMLEPMLMVTGVLDRWGRTGQVQILPEDYKDEVGLLMVRTNRLMARAQRTLDQSRRESDTDPLTGALNRRGAERLLRDAPAGWILLMDLDQFRFVNDRNGMAEGDRILREVVQVCANILRQDDLFARFAGEEFLVFLPGAPRHVAGRVAERLRSEITQSVTVRGLMLTASIGLAAHPGGDSIDAALEIAEAELGRAKDLGCDRICGAEDGGQRAA</sequence>
<dbReference type="SUPFAM" id="SSF55073">
    <property type="entry name" value="Nucleotide cyclase"/>
    <property type="match status" value="1"/>
</dbReference>
<comment type="catalytic activity">
    <reaction evidence="2">
        <text>2 GTP = 3',3'-c-di-GMP + 2 diphosphate</text>
        <dbReference type="Rhea" id="RHEA:24898"/>
        <dbReference type="ChEBI" id="CHEBI:33019"/>
        <dbReference type="ChEBI" id="CHEBI:37565"/>
        <dbReference type="ChEBI" id="CHEBI:58805"/>
        <dbReference type="EC" id="2.7.7.65"/>
    </reaction>
</comment>
<keyword evidence="3" id="KW-1133">Transmembrane helix</keyword>
<dbReference type="PANTHER" id="PTHR45138">
    <property type="entry name" value="REGULATORY COMPONENTS OF SENSORY TRANSDUCTION SYSTEM"/>
    <property type="match status" value="1"/>
</dbReference>
<name>A0A1Y5TTL7_9RHOB</name>
<dbReference type="InterPro" id="IPR043128">
    <property type="entry name" value="Rev_trsase/Diguanyl_cyclase"/>
</dbReference>
<evidence type="ECO:0000256" key="1">
    <source>
        <dbReference type="ARBA" id="ARBA00012528"/>
    </source>
</evidence>
<dbReference type="InterPro" id="IPR029787">
    <property type="entry name" value="Nucleotide_cyclase"/>
</dbReference>
<dbReference type="NCBIfam" id="TIGR00254">
    <property type="entry name" value="GGDEF"/>
    <property type="match status" value="1"/>
</dbReference>
<dbReference type="PROSITE" id="PS50887">
    <property type="entry name" value="GGDEF"/>
    <property type="match status" value="1"/>
</dbReference>
<evidence type="ECO:0000313" key="6">
    <source>
        <dbReference type="Proteomes" id="UP000193900"/>
    </source>
</evidence>
<evidence type="ECO:0000256" key="3">
    <source>
        <dbReference type="SAM" id="Phobius"/>
    </source>
</evidence>
<dbReference type="PANTHER" id="PTHR45138:SF9">
    <property type="entry name" value="DIGUANYLATE CYCLASE DGCM-RELATED"/>
    <property type="match status" value="1"/>
</dbReference>
<keyword evidence="3" id="KW-0472">Membrane</keyword>
<keyword evidence="6" id="KW-1185">Reference proteome</keyword>
<evidence type="ECO:0000256" key="2">
    <source>
        <dbReference type="ARBA" id="ARBA00034247"/>
    </source>
</evidence>
<accession>A0A1Y5TTL7</accession>
<evidence type="ECO:0000313" key="5">
    <source>
        <dbReference type="EMBL" id="SLN72241.1"/>
    </source>
</evidence>
<dbReference type="SMART" id="SM00267">
    <property type="entry name" value="GGDEF"/>
    <property type="match status" value="1"/>
</dbReference>
<dbReference type="InterPro" id="IPR000160">
    <property type="entry name" value="GGDEF_dom"/>
</dbReference>
<keyword evidence="3" id="KW-0812">Transmembrane</keyword>
<keyword evidence="5" id="KW-0548">Nucleotidyltransferase</keyword>
<dbReference type="Pfam" id="PF00990">
    <property type="entry name" value="GGDEF"/>
    <property type="match status" value="1"/>
</dbReference>
<dbReference type="OrthoDB" id="9812260at2"/>
<feature type="transmembrane region" description="Helical" evidence="3">
    <location>
        <begin position="49"/>
        <end position="68"/>
    </location>
</feature>
<keyword evidence="5" id="KW-0808">Transferase</keyword>